<evidence type="ECO:0000313" key="3">
    <source>
        <dbReference type="Proteomes" id="UP000001194"/>
    </source>
</evidence>
<accession>B0D5P6</accession>
<dbReference type="Proteomes" id="UP000001194">
    <property type="component" value="Unassembled WGS sequence"/>
</dbReference>
<dbReference type="Gene3D" id="3.40.720.10">
    <property type="entry name" value="Alkaline Phosphatase, subunit A"/>
    <property type="match status" value="1"/>
</dbReference>
<dbReference type="InterPro" id="IPR001952">
    <property type="entry name" value="Alkaline_phosphatase"/>
</dbReference>
<proteinExistence type="predicted"/>
<dbReference type="GO" id="GO:0004035">
    <property type="term" value="F:alkaline phosphatase activity"/>
    <property type="evidence" value="ECO:0007669"/>
    <property type="project" value="UniProtKB-EC"/>
</dbReference>
<dbReference type="OrthoDB" id="5818554at2759"/>
<dbReference type="RefSeq" id="XP_001879194.1">
    <property type="nucleotide sequence ID" value="XM_001879159.1"/>
</dbReference>
<dbReference type="EMBL" id="DS547098">
    <property type="protein sequence ID" value="EDR09809.1"/>
    <property type="molecule type" value="Genomic_DNA"/>
</dbReference>
<protein>
    <recommendedName>
        <fullName evidence="1">alkaline phosphatase</fullName>
        <ecNumber evidence="1">3.1.3.1</ecNumber>
    </recommendedName>
</protein>
<name>B0D5P6_LACBS</name>
<dbReference type="GeneID" id="6074908"/>
<dbReference type="SUPFAM" id="SSF53649">
    <property type="entry name" value="Alkaline phosphatase-like"/>
    <property type="match status" value="1"/>
</dbReference>
<dbReference type="HOGENOM" id="CLU_1023319_0_0_1"/>
<dbReference type="AlphaFoldDB" id="B0D5P6"/>
<dbReference type="Pfam" id="PF00245">
    <property type="entry name" value="Alk_phosphatase"/>
    <property type="match status" value="1"/>
</dbReference>
<evidence type="ECO:0000256" key="1">
    <source>
        <dbReference type="ARBA" id="ARBA00012647"/>
    </source>
</evidence>
<dbReference type="STRING" id="486041.B0D5P6"/>
<dbReference type="KEGG" id="lbc:LACBIDRAFT_325628"/>
<evidence type="ECO:0000313" key="2">
    <source>
        <dbReference type="EMBL" id="EDR09809.1"/>
    </source>
</evidence>
<organism evidence="3">
    <name type="scientific">Laccaria bicolor (strain S238N-H82 / ATCC MYA-4686)</name>
    <name type="common">Bicoloured deceiver</name>
    <name type="synonym">Laccaria laccata var. bicolor</name>
    <dbReference type="NCBI Taxonomy" id="486041"/>
    <lineage>
        <taxon>Eukaryota</taxon>
        <taxon>Fungi</taxon>
        <taxon>Dikarya</taxon>
        <taxon>Basidiomycota</taxon>
        <taxon>Agaricomycotina</taxon>
        <taxon>Agaricomycetes</taxon>
        <taxon>Agaricomycetidae</taxon>
        <taxon>Agaricales</taxon>
        <taxon>Agaricineae</taxon>
        <taxon>Hydnangiaceae</taxon>
        <taxon>Laccaria</taxon>
    </lineage>
</organism>
<dbReference type="InterPro" id="IPR017850">
    <property type="entry name" value="Alkaline_phosphatase_core_sf"/>
</dbReference>
<gene>
    <name evidence="2" type="ORF">LACBIDRAFT_325628</name>
</gene>
<keyword evidence="3" id="KW-1185">Reference proteome</keyword>
<sequence>MRVPDEKLTFCIQGGNGPCKDVTKFLKVKEPALEKWTFQLDPKTSTVVNVASKAYRASPTVAEAQPSPTDSLINLLLNAQPRVFSSSLAMAMITAARLIVHKSINGKYQFLMQMDQMDNLGFRMTHSINSFITDSATALYTGKKLTVNALGVYVDSLKPSLSFSVIALVLGIVPTAYIADVTFASLCSYTGDRGQYASIVTEYLYTQLNICMAYQLPRTKCHLWRRRRAIHCQRRLPSGTDFYKVSQVQGYNVIHNNTQLQAAGTKDKMLGI</sequence>
<dbReference type="EC" id="3.1.3.1" evidence="1"/>
<reference evidence="2 3" key="1">
    <citation type="journal article" date="2008" name="Nature">
        <title>The genome of Laccaria bicolor provides insights into mycorrhizal symbiosis.</title>
        <authorList>
            <person name="Martin F."/>
            <person name="Aerts A."/>
            <person name="Ahren D."/>
            <person name="Brun A."/>
            <person name="Danchin E.G.J."/>
            <person name="Duchaussoy F."/>
            <person name="Gibon J."/>
            <person name="Kohler A."/>
            <person name="Lindquist E."/>
            <person name="Pereda V."/>
            <person name="Salamov A."/>
            <person name="Shapiro H.J."/>
            <person name="Wuyts J."/>
            <person name="Blaudez D."/>
            <person name="Buee M."/>
            <person name="Brokstein P."/>
            <person name="Canbaeck B."/>
            <person name="Cohen D."/>
            <person name="Courty P.E."/>
            <person name="Coutinho P.M."/>
            <person name="Delaruelle C."/>
            <person name="Detter J.C."/>
            <person name="Deveau A."/>
            <person name="DiFazio S."/>
            <person name="Duplessis S."/>
            <person name="Fraissinet-Tachet L."/>
            <person name="Lucic E."/>
            <person name="Frey-Klett P."/>
            <person name="Fourrey C."/>
            <person name="Feussner I."/>
            <person name="Gay G."/>
            <person name="Grimwood J."/>
            <person name="Hoegger P.J."/>
            <person name="Jain P."/>
            <person name="Kilaru S."/>
            <person name="Labbe J."/>
            <person name="Lin Y.C."/>
            <person name="Legue V."/>
            <person name="Le Tacon F."/>
            <person name="Marmeisse R."/>
            <person name="Melayah D."/>
            <person name="Montanini B."/>
            <person name="Muratet M."/>
            <person name="Nehls U."/>
            <person name="Niculita-Hirzel H."/>
            <person name="Oudot-Le Secq M.P."/>
            <person name="Peter M."/>
            <person name="Quesneville H."/>
            <person name="Rajashekar B."/>
            <person name="Reich M."/>
            <person name="Rouhier N."/>
            <person name="Schmutz J."/>
            <person name="Yin T."/>
            <person name="Chalot M."/>
            <person name="Henrissat B."/>
            <person name="Kuees U."/>
            <person name="Lucas S."/>
            <person name="Van de Peer Y."/>
            <person name="Podila G.K."/>
            <person name="Polle A."/>
            <person name="Pukkila P.J."/>
            <person name="Richardson P.M."/>
            <person name="Rouze P."/>
            <person name="Sanders I.R."/>
            <person name="Stajich J.E."/>
            <person name="Tunlid A."/>
            <person name="Tuskan G."/>
            <person name="Grigoriev I.V."/>
        </authorList>
    </citation>
    <scope>NUCLEOTIDE SEQUENCE [LARGE SCALE GENOMIC DNA]</scope>
    <source>
        <strain evidence="3">S238N-H82 / ATCC MYA-4686</strain>
    </source>
</reference>
<dbReference type="InParanoid" id="B0D5P6"/>